<keyword evidence="3" id="KW-1185">Reference proteome</keyword>
<keyword evidence="1" id="KW-0732">Signal</keyword>
<accession>A0AA35VT67</accession>
<comment type="caution">
    <text evidence="2">The sequence shown here is derived from an EMBL/GenBank/DDBJ whole genome shotgun (WGS) entry which is preliminary data.</text>
</comment>
<feature type="signal peptide" evidence="1">
    <location>
        <begin position="1"/>
        <end position="21"/>
    </location>
</feature>
<dbReference type="EMBL" id="CASHTH010000106">
    <property type="protein sequence ID" value="CAI7991176.1"/>
    <property type="molecule type" value="Genomic_DNA"/>
</dbReference>
<dbReference type="AlphaFoldDB" id="A0AA35VT67"/>
<name>A0AA35VT67_GEOBA</name>
<protein>
    <submittedName>
        <fullName evidence="2">Uncharacterized protein</fullName>
    </submittedName>
</protein>
<reference evidence="2" key="1">
    <citation type="submission" date="2023-03" db="EMBL/GenBank/DDBJ databases">
        <authorList>
            <person name="Steffen K."/>
            <person name="Cardenas P."/>
        </authorList>
    </citation>
    <scope>NUCLEOTIDE SEQUENCE</scope>
</reference>
<dbReference type="Proteomes" id="UP001174909">
    <property type="component" value="Unassembled WGS sequence"/>
</dbReference>
<feature type="chain" id="PRO_5041434994" evidence="1">
    <location>
        <begin position="22"/>
        <end position="164"/>
    </location>
</feature>
<sequence>MYTHLVSGLILLSLVVFEASSAPVQPKFKILSLHSAKFVSSTQNGDVHAKAGDTNDPSTDFYQHTREFPKVSYESVLSPGKFLILDEETAQLRVEEPRDGNEVFMQVQHPLNYGLFALKSYGSRADCYVAFDLHGAVSTDPHICNEDELHSGHGLATSVHILAM</sequence>
<organism evidence="2 3">
    <name type="scientific">Geodia barretti</name>
    <name type="common">Barrett's horny sponge</name>
    <dbReference type="NCBI Taxonomy" id="519541"/>
    <lineage>
        <taxon>Eukaryota</taxon>
        <taxon>Metazoa</taxon>
        <taxon>Porifera</taxon>
        <taxon>Demospongiae</taxon>
        <taxon>Heteroscleromorpha</taxon>
        <taxon>Tetractinellida</taxon>
        <taxon>Astrophorina</taxon>
        <taxon>Geodiidae</taxon>
        <taxon>Geodia</taxon>
    </lineage>
</organism>
<gene>
    <name evidence="2" type="ORF">GBAR_LOCUS642</name>
</gene>
<evidence type="ECO:0000256" key="1">
    <source>
        <dbReference type="SAM" id="SignalP"/>
    </source>
</evidence>
<evidence type="ECO:0000313" key="2">
    <source>
        <dbReference type="EMBL" id="CAI7991176.1"/>
    </source>
</evidence>
<proteinExistence type="predicted"/>
<evidence type="ECO:0000313" key="3">
    <source>
        <dbReference type="Proteomes" id="UP001174909"/>
    </source>
</evidence>